<evidence type="ECO:0000256" key="1">
    <source>
        <dbReference type="SAM" id="SignalP"/>
    </source>
</evidence>
<dbReference type="VEuPathDB" id="CryptoDB:ChTU502y2012_407g2715"/>
<proteinExistence type="predicted"/>
<name>A0A0S4TLD1_CRYHO</name>
<protein>
    <submittedName>
        <fullName evidence="2">Uncharacterized protein</fullName>
    </submittedName>
</protein>
<dbReference type="VEuPathDB" id="CryptoDB:GY17_00002437"/>
<dbReference type="OrthoDB" id="337729at2759"/>
<sequence length="1483" mass="166334">MWKVTIFYFYLIILLKTSNCQIPGGNYEKITVEPYLAQNGSPYGIDVKDPKPTPPYYETVWGAISVPPLITPCQFINPITLTVGNLNRTDPVPVEFSCDTKKLSGTSKIQTQYGVLTISNAVALSPLCEAAATLLNGITPTIIQTYSYTNLTYYITNDMIESLILKFPQTHQSLDGQGEINWLSQHIFSEVWYDIKDDLGLAPELSPKMTIPLIYRVFLPSDVLPGKNVVGSNGDHYFVDAFNVTILDVSSLEHSRDNSDNLWVPKYGLGGFIPTITPTYQMKVIPYFSNVTTHYNNAAITWGQTNIPFTVTPIRVVPPSRLPEQTLNFQKKSNCSSNFDFYFPLRPYTMVGNLIDDEDPRDLSLLLSKKSGSIFQRNTLKGMGFFNKFIIMNNPKRTGILEDTGSPSIIIEENFIGGCFFNGTFPFTPSIENKGFYEQGRCSSEQLNFSTKYKSPFYPPPKKFDGYFQPSLDHPGLQTTILQTVSYTQNGGGPKELDDSKKTFIRNYPGISVVSQIFYGIFLQGPRVTWQSSLFHDQNNPIIPEGSFYAFSPQYIEKMFGSFNLPGGGASCRAARMLPIPTEIVDVKVTWQCYTPATPVSLLYSTTTLKDQAFETCMEASPPPASLANCITAEKKLPYTLNTGLQKGNTWSAKIESKEYSTTTPLLFIQNNTSPHVIYGYSPTGWWIETLPYPNNYNQWFLRTQTCAYPSEIPIFPTDIPQVFTIKSVPKAWDHINTGHHFATIPYTSQNTSFSFEVLLNEVSYFSSMTEIIKFESQLLCEGHHSIHLETLPSEALVQEILSPESIIVSAIIKPFSILSEQNVNCFLVFRALPENLKQATSIPTAYGTLANQIPTAPIRGIGEYIYFLSADMPPQMEEFSILIPNPGKTSASDTLYLQIPRIAFPTAVQSSVFPSLGIIASSDPVVSSSSRILIIGDQLQLLQQSIRLPSTEKAWYVFLKASTPSNSGCLIPCDKSLKNHYISPYCSYGNEPICPYQKVIMNNQLESREQIMELIAAATHSLSYLSLFDGLQLGISLFSQPVSQSLVWNEYFDVLYDMLLDNPKNPTSADYSASKITVFGILNMILRNALENPKLQIDTIKPFNSIMNNTLISECANSPGFKFLLLETIDLLVAVNGWDFISSNIQYLQVVELILQSIGNRLSFSDPIRSQFKWDGPNSKITFESKTFAKQDLKSGFKLDTINIPPFSLSNNIEFQLAESIYMIQNPRYFDHQLASSYWIPSCPNNTLSISVSKYPNELIRQSIHKHISNEDQVVIPVLSTSFFACSIDYYLINIPTPVSFNIDIELDIQANITSLLCVARKGDQWDGSLCQTFHRYNEFNTRKSQIQCLCNALSSYALKGTVTPLNKYQNDTAAWPGFDGDFGGFIPNISEIRPLLGNVGSGFIFLQGDSTNKKNPNSNLEDGQVGRYSVNYKREKNNTSEIVGLVQEQSAFNGIAYYDYDFLYSWEPKSYNLTVNVTIEH</sequence>
<accession>A0A0S4TLD1</accession>
<feature type="signal peptide" evidence="1">
    <location>
        <begin position="1"/>
        <end position="20"/>
    </location>
</feature>
<dbReference type="VEuPathDB" id="CryptoDB:Chro.70611"/>
<dbReference type="Proteomes" id="UP000199752">
    <property type="component" value="Chromosome 7"/>
</dbReference>
<dbReference type="VEuPathDB" id="CryptoDB:CHUDEA7_5500"/>
<evidence type="ECO:0000313" key="2">
    <source>
        <dbReference type="EMBL" id="CUV07541.1"/>
    </source>
</evidence>
<feature type="chain" id="PRO_5006627894" evidence="1">
    <location>
        <begin position="21"/>
        <end position="1483"/>
    </location>
</feature>
<organism evidence="2">
    <name type="scientific">Cryptosporidium hominis</name>
    <dbReference type="NCBI Taxonomy" id="237895"/>
    <lineage>
        <taxon>Eukaryota</taxon>
        <taxon>Sar</taxon>
        <taxon>Alveolata</taxon>
        <taxon>Apicomplexa</taxon>
        <taxon>Conoidasida</taxon>
        <taxon>Coccidia</taxon>
        <taxon>Eucoccidiorida</taxon>
        <taxon>Eimeriorina</taxon>
        <taxon>Cryptosporidiidae</taxon>
        <taxon>Cryptosporidium</taxon>
    </lineage>
</organism>
<dbReference type="EMBL" id="LN877953">
    <property type="protein sequence ID" value="CUV07541.1"/>
    <property type="molecule type" value="Genomic_DNA"/>
</dbReference>
<reference evidence="2" key="1">
    <citation type="submission" date="2015-08" db="EMBL/GenBank/DDBJ databases">
        <authorList>
            <person name="Babu N.S."/>
            <person name="Beckwith C.J."/>
            <person name="Beseler K.G."/>
            <person name="Brison A."/>
            <person name="Carone J.V."/>
            <person name="Caskin T.P."/>
            <person name="Diamond M."/>
            <person name="Durham M.E."/>
            <person name="Foxe J.M."/>
            <person name="Go M."/>
            <person name="Henderson B.A."/>
            <person name="Jones I.B."/>
            <person name="McGettigan J.A."/>
            <person name="Micheletti S.J."/>
            <person name="Nasrallah M.E."/>
            <person name="Ortiz D."/>
            <person name="Piller C.R."/>
            <person name="Privatt S.R."/>
            <person name="Schneider S.L."/>
            <person name="Sharp S."/>
            <person name="Smith T.C."/>
            <person name="Stanton J.D."/>
            <person name="Ullery H.E."/>
            <person name="Wilson R.J."/>
            <person name="Serrano M.G."/>
            <person name="Buck G."/>
            <person name="Lee V."/>
            <person name="Wang Y."/>
            <person name="Carvalho R."/>
            <person name="Voegtly L."/>
            <person name="Shi R."/>
            <person name="Duckworth R."/>
            <person name="Johnson A."/>
            <person name="Loviza R."/>
            <person name="Walstead R."/>
            <person name="Shah Z."/>
            <person name="Kiflezghi M."/>
            <person name="Wade K."/>
            <person name="Ball S.L."/>
            <person name="Bradley K.W."/>
            <person name="Asai D.J."/>
            <person name="Bowman C.A."/>
            <person name="Russell D.A."/>
            <person name="Pope W.H."/>
            <person name="Jacobs-Sera D."/>
            <person name="Hendrix R.W."/>
            <person name="Hatfull G.F."/>
        </authorList>
    </citation>
    <scope>NUCLEOTIDE SEQUENCE [LARGE SCALE GENOMIC DNA]</scope>
</reference>
<keyword evidence="1" id="KW-0732">Signal</keyword>
<gene>
    <name evidence="2" type="ORF">CHUDEA7_5500</name>
</gene>